<dbReference type="PANTHER" id="PTHR12419:SF7">
    <property type="entry name" value="OTU DOMAIN-CONTAINING PROTEIN 3"/>
    <property type="match status" value="1"/>
</dbReference>
<dbReference type="AlphaFoldDB" id="A0ABD0LAW4"/>
<dbReference type="Pfam" id="PF02338">
    <property type="entry name" value="OTU"/>
    <property type="match status" value="1"/>
</dbReference>
<dbReference type="PROSITE" id="PS50802">
    <property type="entry name" value="OTU"/>
    <property type="match status" value="1"/>
</dbReference>
<accession>A0ABD0LAW4</accession>
<dbReference type="InterPro" id="IPR050704">
    <property type="entry name" value="Peptidase_C85-like"/>
</dbReference>
<dbReference type="EMBL" id="JACVVK020000068">
    <property type="protein sequence ID" value="KAK7496269.1"/>
    <property type="molecule type" value="Genomic_DNA"/>
</dbReference>
<evidence type="ECO:0000313" key="2">
    <source>
        <dbReference type="EMBL" id="KAK7496269.1"/>
    </source>
</evidence>
<dbReference type="PANTHER" id="PTHR12419">
    <property type="entry name" value="OTU DOMAIN CONTAINING PROTEIN"/>
    <property type="match status" value="1"/>
</dbReference>
<keyword evidence="3" id="KW-1185">Reference proteome</keyword>
<feature type="domain" description="OTU" evidence="1">
    <location>
        <begin position="1"/>
        <end position="125"/>
    </location>
</feature>
<dbReference type="CDD" id="cd22755">
    <property type="entry name" value="OTU_CeDUB-like"/>
    <property type="match status" value="1"/>
</dbReference>
<dbReference type="SUPFAM" id="SSF54001">
    <property type="entry name" value="Cysteine proteinases"/>
    <property type="match status" value="1"/>
</dbReference>
<proteinExistence type="predicted"/>
<dbReference type="InterPro" id="IPR038765">
    <property type="entry name" value="Papain-like_cys_pep_sf"/>
</dbReference>
<gene>
    <name evidence="2" type="ORF">BaRGS_00012434</name>
</gene>
<evidence type="ECO:0000259" key="1">
    <source>
        <dbReference type="PROSITE" id="PS50802"/>
    </source>
</evidence>
<dbReference type="InterPro" id="IPR003323">
    <property type="entry name" value="OTU_dom"/>
</dbReference>
<organism evidence="2 3">
    <name type="scientific">Batillaria attramentaria</name>
    <dbReference type="NCBI Taxonomy" id="370345"/>
    <lineage>
        <taxon>Eukaryota</taxon>
        <taxon>Metazoa</taxon>
        <taxon>Spiralia</taxon>
        <taxon>Lophotrochozoa</taxon>
        <taxon>Mollusca</taxon>
        <taxon>Gastropoda</taxon>
        <taxon>Caenogastropoda</taxon>
        <taxon>Sorbeoconcha</taxon>
        <taxon>Cerithioidea</taxon>
        <taxon>Batillariidae</taxon>
        <taxon>Batillaria</taxon>
    </lineage>
</organism>
<comment type="caution">
    <text evidence="2">The sequence shown here is derived from an EMBL/GenBank/DDBJ whole genome shotgun (WGS) entry which is preliminary data.</text>
</comment>
<protein>
    <recommendedName>
        <fullName evidence="1">OTU domain-containing protein</fullName>
    </recommendedName>
</protein>
<evidence type="ECO:0000313" key="3">
    <source>
        <dbReference type="Proteomes" id="UP001519460"/>
    </source>
</evidence>
<dbReference type="Proteomes" id="UP001519460">
    <property type="component" value="Unassembled WGS sequence"/>
</dbReference>
<name>A0ABD0LAW4_9CAEN</name>
<reference evidence="2 3" key="1">
    <citation type="journal article" date="2023" name="Sci. Data">
        <title>Genome assembly of the Korean intertidal mud-creeper Batillaria attramentaria.</title>
        <authorList>
            <person name="Patra A.K."/>
            <person name="Ho P.T."/>
            <person name="Jun S."/>
            <person name="Lee S.J."/>
            <person name="Kim Y."/>
            <person name="Won Y.J."/>
        </authorList>
    </citation>
    <scope>NUCLEOTIDE SEQUENCE [LARGE SCALE GENOMIC DNA]</scope>
    <source>
        <strain evidence="2">Wonlab-2016</strain>
    </source>
</reference>
<dbReference type="Gene3D" id="3.90.70.80">
    <property type="match status" value="1"/>
</dbReference>
<sequence length="129" mass="14261">MANCLYRAISLDLCGTQAQHMVVREKIVDIMCRNDHGAFSGYVGEDLGGYLANNTLRPRSWGTDVEIFAAATLLQTTIVVYTATATCSPRWLPHPPLFPIDGVDISEENIYLRNVCGHFERVVSTAMVV</sequence>